<dbReference type="GO" id="GO:0008380">
    <property type="term" value="P:RNA splicing"/>
    <property type="evidence" value="ECO:0007669"/>
    <property type="project" value="UniProtKB-KW"/>
</dbReference>
<evidence type="ECO:0000256" key="2">
    <source>
        <dbReference type="ARBA" id="ARBA00007413"/>
    </source>
</evidence>
<sequence>MSYENRGYRSRQEGIFYIFVLLHVFTFIIGGRYRQSGGGGGGGGAYRRRDERKGYSNRRPYDRPPESRRSDDLEDIEIKLKGLIIKIGDKFTPELQVNLTKMRNILDSDYSKYPETVENTLTACVCELPAKAPVYGTLIGLLNVSRHDIVAKLMINFNKALAEAVEKLDWFRLKQLLRFYGELVNSNTVSPTTYANLLLDLLSALDQPNQLRKRLDSVVYIILSTLPWCARELSERGASEFEQILKKIEIYMQRRGDTKVPGLLKQYDDKRFDALKEDPLAHIWSLTQELQAKSWRVPLIPKPHRWFDSEFSSALQHDIPRLYLAHHNDSVQYITPAPSLKLFVDDAGNTLPVLPDHDGLEYFILQELISDILQLYEVNRKDCAKYLLNLPHNCEPRFFKPASSSDDDSMDEDDEEEPSGWVLSDLLAESVFAHLLRLPSSNLREVFYSCVVTELCRADVSAFPMSLGRAVKTLFDRLSSLDVECIHRFYCWFSHHLSNFGFQWDWKAWEHALTMEPLAPQACFIRELLEKEIRLSYYERIKSMLPENYHVMIPATAPVPSFKYESAEDPLHAKSKEVIDSIRTKKSVEELRDLLSRYKEELASSGVSSEVEQQSVIRELFTQCLLLVGSKSFSHVLNVVERYLEVLRFLNATPEGRLHTVQIVSSFWKDNTQFLGILVDKLLNYRVIDPASVITWIFESDQFKQVGRAYVWEVLKNTLSKVNSRVAQVKSKLDNLQSIHEVNKAKRSESETTEMTEAEEQQELDSIRIVENSLATVTRERKEVFLLVCQKFTQMLKAIEQDSNSNQWTIWWAFGWYKEILRVNYKECKGFITTLETLVFTPDLDKRILDVFNEVKQLAEQDDLLV</sequence>
<evidence type="ECO:0000256" key="1">
    <source>
        <dbReference type="ARBA" id="ARBA00004123"/>
    </source>
</evidence>
<dbReference type="GO" id="GO:0000184">
    <property type="term" value="P:nuclear-transcribed mRNA catabolic process, nonsense-mediated decay"/>
    <property type="evidence" value="ECO:0007669"/>
    <property type="project" value="TreeGrafter"/>
</dbReference>
<keyword evidence="7" id="KW-0472">Membrane</keyword>
<dbReference type="EMBL" id="KV921456">
    <property type="protein sequence ID" value="ORE14723.1"/>
    <property type="molecule type" value="Genomic_DNA"/>
</dbReference>
<dbReference type="Proteomes" id="UP000242381">
    <property type="component" value="Unassembled WGS sequence"/>
</dbReference>
<comment type="similarity">
    <text evidence="2">Belongs to the NCBP1 family.</text>
</comment>
<dbReference type="GO" id="GO:0005846">
    <property type="term" value="C:nuclear cap binding complex"/>
    <property type="evidence" value="ECO:0007669"/>
    <property type="project" value="InterPro"/>
</dbReference>
<dbReference type="InterPro" id="IPR015172">
    <property type="entry name" value="MIF4G-like_typ-1"/>
</dbReference>
<dbReference type="Pfam" id="PF09088">
    <property type="entry name" value="MIF4G_like"/>
    <property type="match status" value="1"/>
</dbReference>
<accession>A0A1X0RRL9</accession>
<dbReference type="InterPro" id="IPR027159">
    <property type="entry name" value="CBP80"/>
</dbReference>
<evidence type="ECO:0000313" key="9">
    <source>
        <dbReference type="EMBL" id="ORE14723.1"/>
    </source>
</evidence>
<dbReference type="InterPro" id="IPR016024">
    <property type="entry name" value="ARM-type_fold"/>
</dbReference>
<feature type="domain" description="MIF4G" evidence="8">
    <location>
        <begin position="77"/>
        <end position="279"/>
    </location>
</feature>
<dbReference type="PANTHER" id="PTHR12412">
    <property type="entry name" value="CAP BINDING PROTEIN"/>
    <property type="match status" value="1"/>
</dbReference>
<dbReference type="OMA" id="AYMILEV"/>
<dbReference type="GO" id="GO:0006397">
    <property type="term" value="P:mRNA processing"/>
    <property type="evidence" value="ECO:0007669"/>
    <property type="project" value="UniProtKB-KW"/>
</dbReference>
<evidence type="ECO:0000256" key="4">
    <source>
        <dbReference type="ARBA" id="ARBA00023187"/>
    </source>
</evidence>
<protein>
    <recommendedName>
        <fullName evidence="8">MIF4G domain-containing protein</fullName>
    </recommendedName>
</protein>
<name>A0A1X0RRL9_RHIZD</name>
<dbReference type="GO" id="GO:0003729">
    <property type="term" value="F:mRNA binding"/>
    <property type="evidence" value="ECO:0007669"/>
    <property type="project" value="TreeGrafter"/>
</dbReference>
<evidence type="ECO:0000313" key="10">
    <source>
        <dbReference type="Proteomes" id="UP000242381"/>
    </source>
</evidence>
<dbReference type="GO" id="GO:0000339">
    <property type="term" value="F:RNA cap binding"/>
    <property type="evidence" value="ECO:0007669"/>
    <property type="project" value="InterPro"/>
</dbReference>
<evidence type="ECO:0000256" key="6">
    <source>
        <dbReference type="SAM" id="MobiDB-lite"/>
    </source>
</evidence>
<evidence type="ECO:0000256" key="5">
    <source>
        <dbReference type="ARBA" id="ARBA00023242"/>
    </source>
</evidence>
<dbReference type="SMART" id="SM00543">
    <property type="entry name" value="MIF4G"/>
    <property type="match status" value="1"/>
</dbReference>
<dbReference type="AlphaFoldDB" id="A0A1X0RRL9"/>
<dbReference type="SUPFAM" id="SSF48371">
    <property type="entry name" value="ARM repeat"/>
    <property type="match status" value="3"/>
</dbReference>
<dbReference type="VEuPathDB" id="FungiDB:BCV72DRAFT_315049"/>
<dbReference type="PANTHER" id="PTHR12412:SF2">
    <property type="entry name" value="NUCLEAR CAP-BINDING PROTEIN SUBUNIT 1"/>
    <property type="match status" value="1"/>
</dbReference>
<evidence type="ECO:0000259" key="8">
    <source>
        <dbReference type="SMART" id="SM00543"/>
    </source>
</evidence>
<dbReference type="InterPro" id="IPR003890">
    <property type="entry name" value="MIF4G-like_typ-3"/>
</dbReference>
<dbReference type="Pfam" id="PF02854">
    <property type="entry name" value="MIF4G"/>
    <property type="match status" value="1"/>
</dbReference>
<keyword evidence="4" id="KW-0508">mRNA splicing</keyword>
<reference evidence="9 10" key="1">
    <citation type="journal article" date="2016" name="Proc. Natl. Acad. Sci. U.S.A.">
        <title>Lipid metabolic changes in an early divergent fungus govern the establishment of a mutualistic symbiosis with endobacteria.</title>
        <authorList>
            <person name="Lastovetsky O.A."/>
            <person name="Gaspar M.L."/>
            <person name="Mondo S.J."/>
            <person name="LaButti K.M."/>
            <person name="Sandor L."/>
            <person name="Grigoriev I.V."/>
            <person name="Henry S.A."/>
            <person name="Pawlowska T.E."/>
        </authorList>
    </citation>
    <scope>NUCLEOTIDE SEQUENCE [LARGE SCALE GENOMIC DNA]</scope>
    <source>
        <strain evidence="9 10">ATCC 11559</strain>
    </source>
</reference>
<organism evidence="9 10">
    <name type="scientific">Rhizopus microsporus</name>
    <dbReference type="NCBI Taxonomy" id="58291"/>
    <lineage>
        <taxon>Eukaryota</taxon>
        <taxon>Fungi</taxon>
        <taxon>Fungi incertae sedis</taxon>
        <taxon>Mucoromycota</taxon>
        <taxon>Mucoromycotina</taxon>
        <taxon>Mucoromycetes</taxon>
        <taxon>Mucorales</taxon>
        <taxon>Mucorineae</taxon>
        <taxon>Rhizopodaceae</taxon>
        <taxon>Rhizopus</taxon>
    </lineage>
</organism>
<keyword evidence="7" id="KW-1133">Transmembrane helix</keyword>
<dbReference type="GO" id="GO:0006406">
    <property type="term" value="P:mRNA export from nucleus"/>
    <property type="evidence" value="ECO:0007669"/>
    <property type="project" value="InterPro"/>
</dbReference>
<keyword evidence="3" id="KW-0507">mRNA processing</keyword>
<dbReference type="Gene3D" id="1.25.40.180">
    <property type="match status" value="3"/>
</dbReference>
<feature type="compositionally biased region" description="Basic and acidic residues" evidence="6">
    <location>
        <begin position="47"/>
        <end position="70"/>
    </location>
</feature>
<proteinExistence type="inferred from homology"/>
<evidence type="ECO:0000256" key="3">
    <source>
        <dbReference type="ARBA" id="ARBA00022664"/>
    </source>
</evidence>
<comment type="subcellular location">
    <subcellularLocation>
        <location evidence="1">Nucleus</location>
    </subcellularLocation>
</comment>
<feature type="transmembrane region" description="Helical" evidence="7">
    <location>
        <begin position="14"/>
        <end position="33"/>
    </location>
</feature>
<dbReference type="InterPro" id="IPR015174">
    <property type="entry name" value="MIF4G-like_typ-2"/>
</dbReference>
<evidence type="ECO:0000256" key="7">
    <source>
        <dbReference type="SAM" id="Phobius"/>
    </source>
</evidence>
<keyword evidence="5" id="KW-0539">Nucleus</keyword>
<keyword evidence="7" id="KW-0812">Transmembrane</keyword>
<feature type="region of interest" description="Disordered" evidence="6">
    <location>
        <begin position="36"/>
        <end position="70"/>
    </location>
</feature>
<dbReference type="Pfam" id="PF09090">
    <property type="entry name" value="MIF4G_like_2"/>
    <property type="match status" value="1"/>
</dbReference>
<dbReference type="GO" id="GO:0005634">
    <property type="term" value="C:nucleus"/>
    <property type="evidence" value="ECO:0007669"/>
    <property type="project" value="UniProtKB-SubCell"/>
</dbReference>
<gene>
    <name evidence="9" type="ORF">BCV71DRAFT_186721</name>
</gene>
<feature type="compositionally biased region" description="Gly residues" evidence="6">
    <location>
        <begin position="36"/>
        <end position="45"/>
    </location>
</feature>